<accession>A0A1H0PWQ8</accession>
<evidence type="ECO:0000313" key="3">
    <source>
        <dbReference type="EMBL" id="SDP09474.1"/>
    </source>
</evidence>
<organism evidence="3 4">
    <name type="scientific">Paracidovorax cattleyae</name>
    <dbReference type="NCBI Taxonomy" id="80868"/>
    <lineage>
        <taxon>Bacteria</taxon>
        <taxon>Pseudomonadati</taxon>
        <taxon>Pseudomonadota</taxon>
        <taxon>Betaproteobacteria</taxon>
        <taxon>Burkholderiales</taxon>
        <taxon>Comamonadaceae</taxon>
        <taxon>Paracidovorax</taxon>
    </lineage>
</organism>
<keyword evidence="4" id="KW-1185">Reference proteome</keyword>
<feature type="compositionally biased region" description="Low complexity" evidence="2">
    <location>
        <begin position="1"/>
        <end position="16"/>
    </location>
</feature>
<evidence type="ECO:0000313" key="4">
    <source>
        <dbReference type="Proteomes" id="UP000199317"/>
    </source>
</evidence>
<dbReference type="Gene3D" id="1.20.58.90">
    <property type="match status" value="1"/>
</dbReference>
<feature type="region of interest" description="Disordered" evidence="2">
    <location>
        <begin position="1"/>
        <end position="71"/>
    </location>
</feature>
<feature type="coiled-coil region" evidence="1">
    <location>
        <begin position="150"/>
        <end position="210"/>
    </location>
</feature>
<dbReference type="Proteomes" id="UP000199317">
    <property type="component" value="Unassembled WGS sequence"/>
</dbReference>
<dbReference type="NCBIfam" id="NF041353">
    <property type="entry name" value="XopO"/>
    <property type="match status" value="1"/>
</dbReference>
<evidence type="ECO:0000256" key="1">
    <source>
        <dbReference type="SAM" id="Coils"/>
    </source>
</evidence>
<protein>
    <submittedName>
        <fullName evidence="3">Type III effector protein AvrRps4</fullName>
    </submittedName>
</protein>
<reference evidence="4" key="1">
    <citation type="submission" date="2016-10" db="EMBL/GenBank/DDBJ databases">
        <authorList>
            <person name="Varghese N."/>
            <person name="Submissions S."/>
        </authorList>
    </citation>
    <scope>NUCLEOTIDE SEQUENCE [LARGE SCALE GENOMIC DNA]</scope>
    <source>
        <strain evidence="4">DSM 17101</strain>
    </source>
</reference>
<dbReference type="AlphaFoldDB" id="A0A1H0PWQ8"/>
<dbReference type="EMBL" id="FNJL01000007">
    <property type="protein sequence ID" value="SDP09474.1"/>
    <property type="molecule type" value="Genomic_DNA"/>
</dbReference>
<gene>
    <name evidence="3" type="ORF">SAMN04489708_10787</name>
</gene>
<name>A0A1H0PWQ8_9BURK</name>
<sequence length="216" mass="23224">MLNSSIKSASSNSTRSQALQETQRHTKQPTAGSSGPSAKLAHPELQGMLAAKRTAQTPRQARADSPSAQSARLTQAFNAQRHSIAEQAGPSNDRHLTALDKLQARGFMPAVGGIEIPLTPHSLPGGGKRVRAIGASSSTQVSVVPGRDVAQQLRQSIEDARLLIQTATEDLANAEEEGNPIEIATNQRILAEARSDLQTYNQLYAAYREENRRRNG</sequence>
<evidence type="ECO:0000256" key="2">
    <source>
        <dbReference type="SAM" id="MobiDB-lite"/>
    </source>
</evidence>
<dbReference type="RefSeq" id="WP_208605987.1">
    <property type="nucleotide sequence ID" value="NZ_CP028290.1"/>
</dbReference>
<proteinExistence type="predicted"/>
<keyword evidence="1" id="KW-0175">Coiled coil</keyword>
<dbReference type="InterPro" id="IPR048928">
    <property type="entry name" value="AvrRps4"/>
</dbReference>